<evidence type="ECO:0000313" key="2">
    <source>
        <dbReference type="Proteomes" id="UP000095283"/>
    </source>
</evidence>
<dbReference type="WBParaSite" id="Hba_14099">
    <property type="protein sequence ID" value="Hba_14099"/>
    <property type="gene ID" value="Hba_14099"/>
</dbReference>
<name>A0A1I7X9C2_HETBA</name>
<dbReference type="Proteomes" id="UP000095283">
    <property type="component" value="Unplaced"/>
</dbReference>
<accession>A0A1I7X9C2</accession>
<protein>
    <submittedName>
        <fullName evidence="3">DDE_Tnp_1_7 domain-containing protein</fullName>
    </submittedName>
</protein>
<evidence type="ECO:0000313" key="3">
    <source>
        <dbReference type="WBParaSite" id="Hba_14099"/>
    </source>
</evidence>
<keyword evidence="1" id="KW-1133">Transmembrane helix</keyword>
<keyword evidence="2" id="KW-1185">Reference proteome</keyword>
<organism evidence="2 3">
    <name type="scientific">Heterorhabditis bacteriophora</name>
    <name type="common">Entomopathogenic nematode worm</name>
    <dbReference type="NCBI Taxonomy" id="37862"/>
    <lineage>
        <taxon>Eukaryota</taxon>
        <taxon>Metazoa</taxon>
        <taxon>Ecdysozoa</taxon>
        <taxon>Nematoda</taxon>
        <taxon>Chromadorea</taxon>
        <taxon>Rhabditida</taxon>
        <taxon>Rhabditina</taxon>
        <taxon>Rhabditomorpha</taxon>
        <taxon>Strongyloidea</taxon>
        <taxon>Heterorhabditidae</taxon>
        <taxon>Heterorhabditis</taxon>
    </lineage>
</organism>
<feature type="transmembrane region" description="Helical" evidence="1">
    <location>
        <begin position="101"/>
        <end position="122"/>
    </location>
</feature>
<keyword evidence="1" id="KW-0812">Transmembrane</keyword>
<proteinExistence type="predicted"/>
<reference evidence="3" key="1">
    <citation type="submission" date="2016-11" db="UniProtKB">
        <authorList>
            <consortium name="WormBaseParasite"/>
        </authorList>
    </citation>
    <scope>IDENTIFICATION</scope>
</reference>
<dbReference type="AlphaFoldDB" id="A0A1I7X9C2"/>
<sequence length="139" mass="16267">MFLCTSLVDQTPRLLISVIHLLARHVMLNTKCLISIEPALSTKKDTSDFWIPTEYLKKLKYNIDANYTALKTEIVDTDLNVSTTNIIRALKIMARRKGVGYMRLFILYDMHLNIYLFISFFYNQLTFFFVQCLQLDLEA</sequence>
<keyword evidence="1" id="KW-0472">Membrane</keyword>
<evidence type="ECO:0000256" key="1">
    <source>
        <dbReference type="SAM" id="Phobius"/>
    </source>
</evidence>